<feature type="compositionally biased region" description="Polar residues" evidence="8">
    <location>
        <begin position="1"/>
        <end position="15"/>
    </location>
</feature>
<keyword evidence="10" id="KW-1185">Reference proteome</keyword>
<keyword evidence="3" id="KW-1003">Cell membrane</keyword>
<dbReference type="InterPro" id="IPR039688">
    <property type="entry name" value="STAC1/2/3"/>
</dbReference>
<dbReference type="AlphaFoldDB" id="A0A915ETD5"/>
<dbReference type="Proteomes" id="UP000887574">
    <property type="component" value="Unplaced"/>
</dbReference>
<dbReference type="WBParaSite" id="jg9309">
    <property type="protein sequence ID" value="jg9309"/>
    <property type="gene ID" value="jg9309"/>
</dbReference>
<evidence type="ECO:0000256" key="5">
    <source>
        <dbReference type="ARBA" id="ARBA00022737"/>
    </source>
</evidence>
<keyword evidence="7" id="KW-0472">Membrane</keyword>
<evidence type="ECO:0000256" key="8">
    <source>
        <dbReference type="SAM" id="MobiDB-lite"/>
    </source>
</evidence>
<feature type="region of interest" description="Disordered" evidence="8">
    <location>
        <begin position="39"/>
        <end position="59"/>
    </location>
</feature>
<feature type="domain" description="STAC3-related SH3" evidence="9">
    <location>
        <begin position="157"/>
        <end position="212"/>
    </location>
</feature>
<comment type="subcellular location">
    <subcellularLocation>
        <location evidence="1">Cell membrane</location>
    </subcellularLocation>
    <subcellularLocation>
        <location evidence="2">Cytoplasm</location>
    </subcellularLocation>
</comment>
<evidence type="ECO:0000256" key="1">
    <source>
        <dbReference type="ARBA" id="ARBA00004236"/>
    </source>
</evidence>
<dbReference type="GO" id="GO:0003009">
    <property type="term" value="P:skeletal muscle contraction"/>
    <property type="evidence" value="ECO:0007669"/>
    <property type="project" value="TreeGrafter"/>
</dbReference>
<evidence type="ECO:0000259" key="9">
    <source>
        <dbReference type="Pfam" id="PF26085"/>
    </source>
</evidence>
<evidence type="ECO:0000256" key="6">
    <source>
        <dbReference type="ARBA" id="ARBA00022771"/>
    </source>
</evidence>
<reference evidence="11" key="1">
    <citation type="submission" date="2022-11" db="UniProtKB">
        <authorList>
            <consortium name="WormBaseParasite"/>
        </authorList>
    </citation>
    <scope>IDENTIFICATION</scope>
</reference>
<organism evidence="10 11">
    <name type="scientific">Ditylenchus dipsaci</name>
    <dbReference type="NCBI Taxonomy" id="166011"/>
    <lineage>
        <taxon>Eukaryota</taxon>
        <taxon>Metazoa</taxon>
        <taxon>Ecdysozoa</taxon>
        <taxon>Nematoda</taxon>
        <taxon>Chromadorea</taxon>
        <taxon>Rhabditida</taxon>
        <taxon>Tylenchina</taxon>
        <taxon>Tylenchomorpha</taxon>
        <taxon>Sphaerularioidea</taxon>
        <taxon>Anguinidae</taxon>
        <taxon>Anguininae</taxon>
        <taxon>Ditylenchus</taxon>
    </lineage>
</organism>
<dbReference type="GO" id="GO:0008270">
    <property type="term" value="F:zinc ion binding"/>
    <property type="evidence" value="ECO:0007669"/>
    <property type="project" value="UniProtKB-KW"/>
</dbReference>
<dbReference type="InterPro" id="IPR059031">
    <property type="entry name" value="SH3_20"/>
</dbReference>
<evidence type="ECO:0000256" key="7">
    <source>
        <dbReference type="ARBA" id="ARBA00023136"/>
    </source>
</evidence>
<keyword evidence="6" id="KW-0862">Zinc</keyword>
<dbReference type="PANTHER" id="PTHR15135">
    <property type="entry name" value="STAC"/>
    <property type="match status" value="1"/>
</dbReference>
<accession>A0A915ETD5</accession>
<keyword evidence="4" id="KW-0963">Cytoplasm</keyword>
<protein>
    <submittedName>
        <fullName evidence="11">SH3 domain-containing protein</fullName>
    </submittedName>
</protein>
<evidence type="ECO:0000313" key="10">
    <source>
        <dbReference type="Proteomes" id="UP000887574"/>
    </source>
</evidence>
<dbReference type="Pfam" id="PF26085">
    <property type="entry name" value="SH3_20"/>
    <property type="match status" value="1"/>
</dbReference>
<evidence type="ECO:0000313" key="11">
    <source>
        <dbReference type="WBParaSite" id="jg9309"/>
    </source>
</evidence>
<dbReference type="GO" id="GO:0005886">
    <property type="term" value="C:plasma membrane"/>
    <property type="evidence" value="ECO:0007669"/>
    <property type="project" value="UniProtKB-SubCell"/>
</dbReference>
<evidence type="ECO:0000256" key="3">
    <source>
        <dbReference type="ARBA" id="ARBA00022475"/>
    </source>
</evidence>
<dbReference type="GO" id="GO:0005737">
    <property type="term" value="C:cytoplasm"/>
    <property type="evidence" value="ECO:0007669"/>
    <property type="project" value="UniProtKB-SubCell"/>
</dbReference>
<sequence length="283" mass="31154">MTISTRFSATSHAQSNGGGPVGVLSEKMKSLSLDCAEMPPPVNASMSSTMRSPFKSKPMRSARGFAASGEGLDWERSVSPTAPIQPVNRRLPLPAANGTHVVIHEYVTNSIETALFLGDRLHIVDNGDPDWLHGFKINDRLERLLTFPATCVTAIQPGEQPMKLIQNCNPEKKVRLYRDQVVFAQPDSIREDSTILIRNEHRTFVYCPLQRGSDVALSRVLSKKKVPGTVCSNGLMLNTNVYGLRTSKALVYCYNVKVVGVTQTGTLFNFTEVGCTDAEKIER</sequence>
<feature type="region of interest" description="Disordered" evidence="8">
    <location>
        <begin position="1"/>
        <end position="24"/>
    </location>
</feature>
<keyword evidence="5" id="KW-0677">Repeat</keyword>
<keyword evidence="6" id="KW-0863">Zinc-finger</keyword>
<dbReference type="PANTHER" id="PTHR15135:SF7">
    <property type="entry name" value="STAC-LIKE, ISOFORM J"/>
    <property type="match status" value="1"/>
</dbReference>
<evidence type="ECO:0000256" key="2">
    <source>
        <dbReference type="ARBA" id="ARBA00004496"/>
    </source>
</evidence>
<dbReference type="GO" id="GO:1903078">
    <property type="term" value="P:positive regulation of protein localization to plasma membrane"/>
    <property type="evidence" value="ECO:0007669"/>
    <property type="project" value="TreeGrafter"/>
</dbReference>
<name>A0A915ETD5_9BILA</name>
<keyword evidence="6" id="KW-0479">Metal-binding</keyword>
<evidence type="ECO:0000256" key="4">
    <source>
        <dbReference type="ARBA" id="ARBA00022490"/>
    </source>
</evidence>
<proteinExistence type="predicted"/>